<evidence type="ECO:0000256" key="1">
    <source>
        <dbReference type="ARBA" id="ARBA00023002"/>
    </source>
</evidence>
<dbReference type="PRINTS" id="PR00411">
    <property type="entry name" value="PNDRDTASEI"/>
</dbReference>
<dbReference type="SUPFAM" id="SSF51905">
    <property type="entry name" value="FAD/NAD(P)-binding domain"/>
    <property type="match status" value="1"/>
</dbReference>
<organism evidence="3 4">
    <name type="scientific">Rhizobium meliloti</name>
    <name type="common">Ensifer meliloti</name>
    <name type="synonym">Sinorhizobium meliloti</name>
    <dbReference type="NCBI Taxonomy" id="382"/>
    <lineage>
        <taxon>Bacteria</taxon>
        <taxon>Pseudomonadati</taxon>
        <taxon>Pseudomonadota</taxon>
        <taxon>Alphaproteobacteria</taxon>
        <taxon>Hyphomicrobiales</taxon>
        <taxon>Rhizobiaceae</taxon>
        <taxon>Sinorhizobium/Ensifer group</taxon>
        <taxon>Sinorhizobium</taxon>
    </lineage>
</organism>
<accession>A0A2J0YYI5</accession>
<sequence>MTMREADVMVVGGGPAGVSAAIEAAKSGLSVTLCEQRPALGGAIHRQPAEGAAPIAVLPSLRGRWQALSAELSASSVDVRTRRAFVGIDSTGAVLIEDRAAGKVEVCRPRALILSCGAVERVRPRPGWHLPGVAAAGGLQVMLKEGRVPEGRILLAGSGPLLLALAAQMTAAGNPPVAVIEEGDPVSRPLAAFRLLAHPSILADMAALMMPVLLRRVVWRRGTRLTEITRSGDMLTACLSASNGREERIEVDRIGLHDGLRPNDFGLPTNDAAAGLVILRAGDVREVLGAHAAEADGAEAGREAAARLAGRAPRSGRSRIRRLRSLQTSLSRLFAPVHDAPILGDCPDETVICRCENRTIGHLKAQMSGPDAVSARELRLNGRFGMGACQGRFCTEWTLSLMSELRPAAAPASIAEMGACRWPLRPVPLSSLAKAGMSGDTGIRERKLPAEAIET</sequence>
<evidence type="ECO:0000259" key="2">
    <source>
        <dbReference type="Pfam" id="PF07992"/>
    </source>
</evidence>
<dbReference type="Gene3D" id="3.50.50.60">
    <property type="entry name" value="FAD/NAD(P)-binding domain"/>
    <property type="match status" value="1"/>
</dbReference>
<dbReference type="Proteomes" id="UP000231987">
    <property type="component" value="Unassembled WGS sequence"/>
</dbReference>
<dbReference type="InterPro" id="IPR041854">
    <property type="entry name" value="BFD-like_2Fe2S-bd_dom_sf"/>
</dbReference>
<dbReference type="PANTHER" id="PTHR42949:SF3">
    <property type="entry name" value="ANAEROBIC GLYCEROL-3-PHOSPHATE DEHYDROGENASE SUBUNIT B"/>
    <property type="match status" value="1"/>
</dbReference>
<dbReference type="InterPro" id="IPR017224">
    <property type="entry name" value="Opine_Oxase_asu/HCN_bsu"/>
</dbReference>
<dbReference type="InterPro" id="IPR023753">
    <property type="entry name" value="FAD/NAD-binding_dom"/>
</dbReference>
<dbReference type="GO" id="GO:0016491">
    <property type="term" value="F:oxidoreductase activity"/>
    <property type="evidence" value="ECO:0007669"/>
    <property type="project" value="UniProtKB-KW"/>
</dbReference>
<keyword evidence="1" id="KW-0560">Oxidoreductase</keyword>
<evidence type="ECO:0000313" key="4">
    <source>
        <dbReference type="Proteomes" id="UP000231987"/>
    </source>
</evidence>
<reference evidence="3 4" key="1">
    <citation type="submission" date="2017-06" db="EMBL/GenBank/DDBJ databases">
        <title>Ensifer strains isolated from leguminous trees and herbs display diverse denitrification phenotypes with some acting as strong N2O sinks.</title>
        <authorList>
            <person name="Woliy K."/>
            <person name="Mania D."/>
            <person name="Bakken L.R."/>
            <person name="Frostegard A."/>
        </authorList>
    </citation>
    <scope>NUCLEOTIDE SEQUENCE [LARGE SCALE GENOMIC DNA]</scope>
    <source>
        <strain evidence="3 4">AC50a</strain>
    </source>
</reference>
<dbReference type="Pfam" id="PF07992">
    <property type="entry name" value="Pyr_redox_2"/>
    <property type="match status" value="1"/>
</dbReference>
<dbReference type="PIRSF" id="PIRSF037495">
    <property type="entry name" value="Opine_OX_OoxA/HcnB"/>
    <property type="match status" value="1"/>
</dbReference>
<dbReference type="InterPro" id="IPR051691">
    <property type="entry name" value="Metab_Enz_Cyan_OpOx_G3PDH"/>
</dbReference>
<dbReference type="AlphaFoldDB" id="A0A2J0YYI5"/>
<comment type="caution">
    <text evidence="3">The sequence shown here is derived from an EMBL/GenBank/DDBJ whole genome shotgun (WGS) entry which is preliminary data.</text>
</comment>
<evidence type="ECO:0000313" key="3">
    <source>
        <dbReference type="EMBL" id="PJR13345.1"/>
    </source>
</evidence>
<name>A0A2J0YYI5_RHIML</name>
<dbReference type="PANTHER" id="PTHR42949">
    <property type="entry name" value="ANAEROBIC GLYCEROL-3-PHOSPHATE DEHYDROGENASE SUBUNIT B"/>
    <property type="match status" value="1"/>
</dbReference>
<protein>
    <submittedName>
        <fullName evidence="3">Oxidase</fullName>
    </submittedName>
</protein>
<dbReference type="Gene3D" id="1.10.10.1100">
    <property type="entry name" value="BFD-like [2Fe-2S]-binding domain"/>
    <property type="match status" value="1"/>
</dbReference>
<proteinExistence type="predicted"/>
<feature type="domain" description="FAD/NAD(P)-binding" evidence="2">
    <location>
        <begin position="7"/>
        <end position="276"/>
    </location>
</feature>
<dbReference type="PRINTS" id="PR00368">
    <property type="entry name" value="FADPNR"/>
</dbReference>
<dbReference type="EMBL" id="NJGD01000010">
    <property type="protein sequence ID" value="PJR13345.1"/>
    <property type="molecule type" value="Genomic_DNA"/>
</dbReference>
<dbReference type="InterPro" id="IPR036188">
    <property type="entry name" value="FAD/NAD-bd_sf"/>
</dbReference>
<gene>
    <name evidence="3" type="ORF">CEJ86_21595</name>
</gene>